<evidence type="ECO:0000256" key="5">
    <source>
        <dbReference type="ARBA" id="ARBA00024341"/>
    </source>
</evidence>
<dbReference type="PANTHER" id="PTHR32295">
    <property type="entry name" value="IQ-DOMAIN 5-RELATED"/>
    <property type="match status" value="1"/>
</dbReference>
<evidence type="ECO:0000256" key="3">
    <source>
        <dbReference type="ARBA" id="ARBA00022737"/>
    </source>
</evidence>
<comment type="subcellular location">
    <subcellularLocation>
        <location evidence="1">Cytoplasm</location>
    </subcellularLocation>
</comment>
<dbReference type="PANTHER" id="PTHR32295:SF6">
    <property type="entry name" value="PROTEIN IQ-DOMAIN 18"/>
    <property type="match status" value="1"/>
</dbReference>
<feature type="domain" description="DUF4005" evidence="8">
    <location>
        <begin position="352"/>
        <end position="424"/>
    </location>
</feature>
<feature type="region of interest" description="Disordered" evidence="7">
    <location>
        <begin position="428"/>
        <end position="453"/>
    </location>
</feature>
<comment type="subunit">
    <text evidence="6">Binds to multiple calmodulin (CaM) in the presence of Ca(2+) and CaM-like proteins.</text>
</comment>
<dbReference type="Proteomes" id="UP001552299">
    <property type="component" value="Unassembled WGS sequence"/>
</dbReference>
<sequence length="478" mass="53225">MAKMALTCTETRFPRSFPPSPPSSSSSFFHWRLINAPGKISKSLYFFNKHASKVSSMGKEGRSSWLAVFKRAFRSSPTKDSDTDKEDKKRDKKRWIFRKSPAGEHPLRTLLATDTVPQAAALTVSVSAEQRRRAIAVAVASAATAEAAASAAKAAAEVVRLTSSSASIGKEDAAIVIQTAFRGYLARRALRALKGLVKLQALVRGHNVRKQASMTLRCMQALIRAQARMRDQRLRLAQEAAASYVRTERRTNVRDHGSSFFEDWRERRRKLTVEEIRAMMLSQSSQEVNLNRDNKAFSHALISQQIWRDRSGLVEFEEEAGQRDRRIRRRASTGQRDPIKTLEVDTGSRHHQASLSPSTPSPSSARSLQMRSAPNYMAATESAMARFRPQSAPRQRPMTPEREAVNSAARKKLLFDLYNENDGLSGRLQSSPSFKGGKGLRVGSEQKSKAASAWCDQESSGWENCSSVAAAGGRRWLR</sequence>
<dbReference type="Gene3D" id="1.20.5.190">
    <property type="match status" value="1"/>
</dbReference>
<feature type="compositionally biased region" description="Basic and acidic residues" evidence="7">
    <location>
        <begin position="337"/>
        <end position="348"/>
    </location>
</feature>
<dbReference type="AlphaFoldDB" id="A0ABD0UV54"/>
<name>A0ABD0UV54_DENTH</name>
<organism evidence="9 10">
    <name type="scientific">Dendrobium thyrsiflorum</name>
    <name type="common">Pinecone-like raceme dendrobium</name>
    <name type="synonym">Orchid</name>
    <dbReference type="NCBI Taxonomy" id="117978"/>
    <lineage>
        <taxon>Eukaryota</taxon>
        <taxon>Viridiplantae</taxon>
        <taxon>Streptophyta</taxon>
        <taxon>Embryophyta</taxon>
        <taxon>Tracheophyta</taxon>
        <taxon>Spermatophyta</taxon>
        <taxon>Magnoliopsida</taxon>
        <taxon>Liliopsida</taxon>
        <taxon>Asparagales</taxon>
        <taxon>Orchidaceae</taxon>
        <taxon>Epidendroideae</taxon>
        <taxon>Malaxideae</taxon>
        <taxon>Dendrobiinae</taxon>
        <taxon>Dendrobium</taxon>
    </lineage>
</organism>
<feature type="region of interest" description="Disordered" evidence="7">
    <location>
        <begin position="318"/>
        <end position="370"/>
    </location>
</feature>
<gene>
    <name evidence="9" type="ORF">M5K25_017696</name>
</gene>
<dbReference type="PROSITE" id="PS50096">
    <property type="entry name" value="IQ"/>
    <property type="match status" value="2"/>
</dbReference>
<feature type="region of interest" description="Disordered" evidence="7">
    <location>
        <begin position="76"/>
        <end position="98"/>
    </location>
</feature>
<evidence type="ECO:0000256" key="2">
    <source>
        <dbReference type="ARBA" id="ARBA00022490"/>
    </source>
</evidence>
<protein>
    <recommendedName>
        <fullName evidence="8">DUF4005 domain-containing protein</fullName>
    </recommendedName>
</protein>
<keyword evidence="3" id="KW-0677">Repeat</keyword>
<dbReference type="InterPro" id="IPR000048">
    <property type="entry name" value="IQ_motif_EF-hand-BS"/>
</dbReference>
<evidence type="ECO:0000313" key="10">
    <source>
        <dbReference type="Proteomes" id="UP001552299"/>
    </source>
</evidence>
<dbReference type="Pfam" id="PF00612">
    <property type="entry name" value="IQ"/>
    <property type="match status" value="2"/>
</dbReference>
<keyword evidence="2" id="KW-0963">Cytoplasm</keyword>
<comment type="similarity">
    <text evidence="5">Belongs to the IQD family.</text>
</comment>
<feature type="region of interest" description="Disordered" evidence="7">
    <location>
        <begin position="385"/>
        <end position="404"/>
    </location>
</feature>
<accession>A0ABD0UV54</accession>
<dbReference type="GO" id="GO:0005516">
    <property type="term" value="F:calmodulin binding"/>
    <property type="evidence" value="ECO:0007669"/>
    <property type="project" value="UniProtKB-KW"/>
</dbReference>
<dbReference type="Pfam" id="PF13178">
    <property type="entry name" value="DUF4005"/>
    <property type="match status" value="1"/>
</dbReference>
<comment type="caution">
    <text evidence="9">The sequence shown here is derived from an EMBL/GenBank/DDBJ whole genome shotgun (WGS) entry which is preliminary data.</text>
</comment>
<dbReference type="FunFam" id="1.20.5.190:FF:000062">
    <property type="entry name" value="IQ-domain 11"/>
    <property type="match status" value="1"/>
</dbReference>
<feature type="compositionally biased region" description="Basic and acidic residues" evidence="7">
    <location>
        <begin position="77"/>
        <end position="89"/>
    </location>
</feature>
<dbReference type="EMBL" id="JANQDX010000013">
    <property type="protein sequence ID" value="KAL0914186.1"/>
    <property type="molecule type" value="Genomic_DNA"/>
</dbReference>
<evidence type="ECO:0000259" key="8">
    <source>
        <dbReference type="Pfam" id="PF13178"/>
    </source>
</evidence>
<proteinExistence type="inferred from homology"/>
<evidence type="ECO:0000256" key="4">
    <source>
        <dbReference type="ARBA" id="ARBA00022860"/>
    </source>
</evidence>
<dbReference type="InterPro" id="IPR025064">
    <property type="entry name" value="DUF4005"/>
</dbReference>
<dbReference type="GO" id="GO:0005737">
    <property type="term" value="C:cytoplasm"/>
    <property type="evidence" value="ECO:0007669"/>
    <property type="project" value="UniProtKB-SubCell"/>
</dbReference>
<feature type="compositionally biased region" description="Low complexity" evidence="7">
    <location>
        <begin position="353"/>
        <end position="368"/>
    </location>
</feature>
<keyword evidence="10" id="KW-1185">Reference proteome</keyword>
<evidence type="ECO:0000256" key="1">
    <source>
        <dbReference type="ARBA" id="ARBA00004496"/>
    </source>
</evidence>
<evidence type="ECO:0000256" key="6">
    <source>
        <dbReference type="ARBA" id="ARBA00024378"/>
    </source>
</evidence>
<dbReference type="SMART" id="SM00015">
    <property type="entry name" value="IQ"/>
    <property type="match status" value="1"/>
</dbReference>
<keyword evidence="4" id="KW-0112">Calmodulin-binding</keyword>
<evidence type="ECO:0000256" key="7">
    <source>
        <dbReference type="SAM" id="MobiDB-lite"/>
    </source>
</evidence>
<evidence type="ECO:0000313" key="9">
    <source>
        <dbReference type="EMBL" id="KAL0914186.1"/>
    </source>
</evidence>
<reference evidence="9 10" key="1">
    <citation type="journal article" date="2024" name="Plant Biotechnol. J.">
        <title>Dendrobium thyrsiflorum genome and its molecular insights into genes involved in important horticultural traits.</title>
        <authorList>
            <person name="Chen B."/>
            <person name="Wang J.Y."/>
            <person name="Zheng P.J."/>
            <person name="Li K.L."/>
            <person name="Liang Y.M."/>
            <person name="Chen X.F."/>
            <person name="Zhang C."/>
            <person name="Zhao X."/>
            <person name="He X."/>
            <person name="Zhang G.Q."/>
            <person name="Liu Z.J."/>
            <person name="Xu Q."/>
        </authorList>
    </citation>
    <scope>NUCLEOTIDE SEQUENCE [LARGE SCALE GENOMIC DNA]</scope>
    <source>
        <strain evidence="9">GZMU011</strain>
    </source>
</reference>